<dbReference type="OrthoDB" id="10009287at2759"/>
<evidence type="ECO:0000313" key="2">
    <source>
        <dbReference type="Proteomes" id="UP000593576"/>
    </source>
</evidence>
<dbReference type="Proteomes" id="UP000593576">
    <property type="component" value="Unassembled WGS sequence"/>
</dbReference>
<accession>A0A7J9KLK7</accession>
<organism evidence="1 2">
    <name type="scientific">Gossypium schwendimanii</name>
    <name type="common">Cotton</name>
    <dbReference type="NCBI Taxonomy" id="34291"/>
    <lineage>
        <taxon>Eukaryota</taxon>
        <taxon>Viridiplantae</taxon>
        <taxon>Streptophyta</taxon>
        <taxon>Embryophyta</taxon>
        <taxon>Tracheophyta</taxon>
        <taxon>Spermatophyta</taxon>
        <taxon>Magnoliopsida</taxon>
        <taxon>eudicotyledons</taxon>
        <taxon>Gunneridae</taxon>
        <taxon>Pentapetalae</taxon>
        <taxon>rosids</taxon>
        <taxon>malvids</taxon>
        <taxon>Malvales</taxon>
        <taxon>Malvaceae</taxon>
        <taxon>Malvoideae</taxon>
        <taxon>Gossypium</taxon>
    </lineage>
</organism>
<proteinExistence type="predicted"/>
<reference evidence="1 2" key="1">
    <citation type="journal article" date="2019" name="Genome Biol. Evol.">
        <title>Insights into the evolution of the New World diploid cottons (Gossypium, subgenus Houzingenia) based on genome sequencing.</title>
        <authorList>
            <person name="Grover C.E."/>
            <person name="Arick M.A. 2nd"/>
            <person name="Thrash A."/>
            <person name="Conover J.L."/>
            <person name="Sanders W.S."/>
            <person name="Peterson D.G."/>
            <person name="Frelichowski J.E."/>
            <person name="Scheffler J.A."/>
            <person name="Scheffler B.E."/>
            <person name="Wendel J.F."/>
        </authorList>
    </citation>
    <scope>NUCLEOTIDE SEQUENCE [LARGE SCALE GENOMIC DNA]</scope>
    <source>
        <strain evidence="1">1</strain>
        <tissue evidence="1">Leaf</tissue>
    </source>
</reference>
<dbReference type="AlphaFoldDB" id="A0A7J9KLK7"/>
<gene>
    <name evidence="1" type="ORF">Goshw_015563</name>
</gene>
<evidence type="ECO:0000313" key="1">
    <source>
        <dbReference type="EMBL" id="MBA0847281.1"/>
    </source>
</evidence>
<sequence length="52" mass="6357">MLVWNKILTNEERTRREMDEIFKIEAQTIVEGMKLAWLKDYKQVEIVIMRCL</sequence>
<dbReference type="EMBL" id="JABFAF010000001">
    <property type="protein sequence ID" value="MBA0847281.1"/>
    <property type="molecule type" value="Genomic_DNA"/>
</dbReference>
<comment type="caution">
    <text evidence="1">The sequence shown here is derived from an EMBL/GenBank/DDBJ whole genome shotgun (WGS) entry which is preliminary data.</text>
</comment>
<keyword evidence="2" id="KW-1185">Reference proteome</keyword>
<protein>
    <submittedName>
        <fullName evidence="1">Uncharacterized protein</fullName>
    </submittedName>
</protein>
<name>A0A7J9KLK7_GOSSC</name>